<evidence type="ECO:0000313" key="1">
    <source>
        <dbReference type="EMBL" id="KAK3081058.1"/>
    </source>
</evidence>
<evidence type="ECO:0000313" key="2">
    <source>
        <dbReference type="Proteomes" id="UP001186974"/>
    </source>
</evidence>
<proteinExistence type="predicted"/>
<name>A0ACC3DWU5_9PEZI</name>
<dbReference type="EMBL" id="JAWDJW010000299">
    <property type="protein sequence ID" value="KAK3081058.1"/>
    <property type="molecule type" value="Genomic_DNA"/>
</dbReference>
<accession>A0ACC3DWU5</accession>
<protein>
    <submittedName>
        <fullName evidence="1">Uncharacterized protein</fullName>
    </submittedName>
</protein>
<gene>
    <name evidence="1" type="ORF">LTS18_010608</name>
</gene>
<comment type="caution">
    <text evidence="1">The sequence shown here is derived from an EMBL/GenBank/DDBJ whole genome shotgun (WGS) entry which is preliminary data.</text>
</comment>
<organism evidence="1 2">
    <name type="scientific">Coniosporium uncinatum</name>
    <dbReference type="NCBI Taxonomy" id="93489"/>
    <lineage>
        <taxon>Eukaryota</taxon>
        <taxon>Fungi</taxon>
        <taxon>Dikarya</taxon>
        <taxon>Ascomycota</taxon>
        <taxon>Pezizomycotina</taxon>
        <taxon>Dothideomycetes</taxon>
        <taxon>Dothideomycetes incertae sedis</taxon>
        <taxon>Coniosporium</taxon>
    </lineage>
</organism>
<keyword evidence="2" id="KW-1185">Reference proteome</keyword>
<dbReference type="Proteomes" id="UP001186974">
    <property type="component" value="Unassembled WGS sequence"/>
</dbReference>
<sequence>MDLIKPVKQKCSATKPVTETSKTRGLVDRYSITSNSRESTDKHLLESPLPSTHFASTNAGSQEIIQEQTTASIPADFEQATNTVSQRERASIELARKREDLMRRIGWDGTFVYLGCNPWVFCHPERMLGRDEAGGDEDEDEVTLILGDEYEDCASPRQYLKAWAPGRPRARQEKRRTYGKLQATSSTSVMFDNLLGVATRHLVCRAVYKAGSSRNAITHSLHQEEIQQRAVPGSPLSQMHSRSPTMPSECLPSVSDIPTLNLASDCNGNQFIPGLNWTPVALEVITDNNRYEHAATKQDIEAIGVAASPSAYFIEHALRESAPHSSYYCHEHLQTMRAVKESDDSQPAKSALLHSLNPFRDLDVMPRSLVRALQASRPLVADGYKQQTSYADSDSLSSIDPALLLEDSRLSTPIASAEIPANSASNSGPGNSQQHDAMTGIIGANGYDINLEAFRGRLVEQYAGTKVLGKRKRNDSSLGDGVQERKRHCGSWR</sequence>
<reference evidence="1" key="1">
    <citation type="submission" date="2024-09" db="EMBL/GenBank/DDBJ databases">
        <title>Black Yeasts Isolated from many extreme environments.</title>
        <authorList>
            <person name="Coleine C."/>
            <person name="Stajich J.E."/>
            <person name="Selbmann L."/>
        </authorList>
    </citation>
    <scope>NUCLEOTIDE SEQUENCE</scope>
    <source>
        <strain evidence="1">CCFEE 5737</strain>
    </source>
</reference>